<dbReference type="Proteomes" id="UP000551501">
    <property type="component" value="Unassembled WGS sequence"/>
</dbReference>
<reference evidence="1 2" key="1">
    <citation type="submission" date="2020-08" db="EMBL/GenBank/DDBJ databases">
        <title>Sequencing the genomes of 1000 actinobacteria strains.</title>
        <authorList>
            <person name="Klenk H.-P."/>
        </authorList>
    </citation>
    <scope>NUCLEOTIDE SEQUENCE [LARGE SCALE GENOMIC DNA]</scope>
    <source>
        <strain evidence="1 2">DSM 45298</strain>
    </source>
</reference>
<gene>
    <name evidence="1" type="ORF">BKA16_001185</name>
</gene>
<protein>
    <submittedName>
        <fullName evidence="1">Uncharacterized protein</fullName>
    </submittedName>
</protein>
<sequence>MFTVADIDARLRAWEHVYTNATTATDTPTETEDDE</sequence>
<dbReference type="AlphaFoldDB" id="A0A840EWF9"/>
<dbReference type="EMBL" id="JACIFP010000001">
    <property type="protein sequence ID" value="MBB4134633.1"/>
    <property type="molecule type" value="Genomic_DNA"/>
</dbReference>
<organism evidence="1 2">
    <name type="scientific">Gordonia humi</name>
    <dbReference type="NCBI Taxonomy" id="686429"/>
    <lineage>
        <taxon>Bacteria</taxon>
        <taxon>Bacillati</taxon>
        <taxon>Actinomycetota</taxon>
        <taxon>Actinomycetes</taxon>
        <taxon>Mycobacteriales</taxon>
        <taxon>Gordoniaceae</taxon>
        <taxon>Gordonia</taxon>
    </lineage>
</organism>
<evidence type="ECO:0000313" key="1">
    <source>
        <dbReference type="EMBL" id="MBB4134633.1"/>
    </source>
</evidence>
<comment type="caution">
    <text evidence="1">The sequence shown here is derived from an EMBL/GenBank/DDBJ whole genome shotgun (WGS) entry which is preliminary data.</text>
</comment>
<proteinExistence type="predicted"/>
<evidence type="ECO:0000313" key="2">
    <source>
        <dbReference type="Proteomes" id="UP000551501"/>
    </source>
</evidence>
<name>A0A840EWF9_9ACTN</name>
<accession>A0A840EWF9</accession>
<keyword evidence="2" id="KW-1185">Reference proteome</keyword>